<dbReference type="Proteomes" id="UP000297322">
    <property type="component" value="Unassembled WGS sequence"/>
</dbReference>
<evidence type="ECO:0000313" key="2">
    <source>
        <dbReference type="Proteomes" id="UP000297322"/>
    </source>
</evidence>
<gene>
    <name evidence="1" type="ORF">E4T65_17125</name>
</gene>
<proteinExistence type="predicted"/>
<dbReference type="AlphaFoldDB" id="A0A1T2Y9K6"/>
<dbReference type="RefSeq" id="WP_078825150.1">
    <property type="nucleotide sequence ID" value="NZ_SPVI01000010.1"/>
</dbReference>
<evidence type="ECO:0000313" key="1">
    <source>
        <dbReference type="EMBL" id="TFW42116.1"/>
    </source>
</evidence>
<sequence length="106" mass="12096">MDTSSKTFDPTKFFVTPTDMIRYMDAHFDTTVCPQCGKDDGWEVDGQVNDRGVEQLIVYRLAYAESVTTFRPFFSMNCKACGSNRQIIGDKVMAWLKDNPKEVAHE</sequence>
<organism evidence="1 2">
    <name type="scientific">Pseudomonas fluorescens</name>
    <dbReference type="NCBI Taxonomy" id="294"/>
    <lineage>
        <taxon>Bacteria</taxon>
        <taxon>Pseudomonadati</taxon>
        <taxon>Pseudomonadota</taxon>
        <taxon>Gammaproteobacteria</taxon>
        <taxon>Pseudomonadales</taxon>
        <taxon>Pseudomonadaceae</taxon>
        <taxon>Pseudomonas</taxon>
    </lineage>
</organism>
<reference evidence="1 2" key="1">
    <citation type="submission" date="2019-03" db="EMBL/GenBank/DDBJ databases">
        <title>Biocontrol and xenobiotic degradation properties of endophytic Pseudomonas fluorescens strain BRZ63.</title>
        <authorList>
            <person name="Chlebek D.A."/>
            <person name="Pinski A."/>
            <person name="Zur J.P."/>
            <person name="Michalska J."/>
            <person name="Hupert-Kocurek K.T."/>
        </authorList>
    </citation>
    <scope>NUCLEOTIDE SEQUENCE [LARGE SCALE GENOMIC DNA]</scope>
    <source>
        <strain evidence="1 2">BRZ63</strain>
    </source>
</reference>
<name>A0A1T2Y9K6_PSEFL</name>
<accession>A0A1T2Y9K6</accession>
<comment type="caution">
    <text evidence="1">The sequence shown here is derived from an EMBL/GenBank/DDBJ whole genome shotgun (WGS) entry which is preliminary data.</text>
</comment>
<dbReference type="EMBL" id="SPVI01000010">
    <property type="protein sequence ID" value="TFW42116.1"/>
    <property type="molecule type" value="Genomic_DNA"/>
</dbReference>
<protein>
    <submittedName>
        <fullName evidence="1">Uncharacterized protein</fullName>
    </submittedName>
</protein>